<proteinExistence type="predicted"/>
<feature type="region of interest" description="Disordered" evidence="7">
    <location>
        <begin position="613"/>
        <end position="639"/>
    </location>
</feature>
<dbReference type="FunFam" id="3.30.565.10:FF:000006">
    <property type="entry name" value="Sensor histidine kinase WalK"/>
    <property type="match status" value="2"/>
</dbReference>
<dbReference type="EC" id="2.7.13.3" evidence="2"/>
<dbReference type="GO" id="GO:0000155">
    <property type="term" value="F:phosphorelay sensor kinase activity"/>
    <property type="evidence" value="ECO:0007669"/>
    <property type="project" value="InterPro"/>
</dbReference>
<accession>A0A225DDA4</accession>
<sequence length="1446" mass="158659">MMSQRPDQQSDKFLTVIAGGGEMGERTRSFDWSKTSLGPVRTWPQSLKTLVRTLLNSRYAMWLGWGPEFTFFYNDAYARMTLGPKHPWALGRSAREVWSEIWCDIGPRAESVVRTGQATWDEGLLLILERQGFPEETYHTFSYSPVPDDDGSVGGMLCVVTEDTERSIAERRLRTLRELAAQTTDVAQSVEEACQSAARTLAGRPHDLPFVLLYLSSDDGRRAQLVGRHGLDPETPACPVEVDLDHSTWPFRQVALSGVAVVVDDLEERFGPLPGGIWPQPTRKAVVLPVAKPGQTGLAGFVVTGVSPLLVFDDAYKGFLDLLVGHIATVIANARAYDEEKRRAEALAELDRAKTAFFSNVSHEFRTPLTLLLGPIEGLLARSEANLPPAVRGELEVVSRNGLRLLRLVNSLLDFSRIEAGRVRAVYQPTDLTALTIDLASVFRSACERAGLGLEVDCPPLGEPVFVDPEMWEKVVLNLLSNALKFTFEGGIGVSVRRVGDAAELRVRDTGTGVPAEEMPRLFERFHRVENARGRTHEGSGIGLALVQELVKLHGGSVTADSVVGAGTTFTVSVPLGSAHLPADQIVGGRTTTPVSSQATPFIEEAFRWLPDGPHEASADLTSDPEIPPPNSQATIAPDDDRPRVLVADDNADMRQYVVRLLAGAYRVEAVADGEAALAAARERTPDLVLTDVMMPRLDGFGLLRELRADPRTRSVPVVMLSARAGEESRVEGIQSGADDYLVKPFGARELLARVSAHLQMARMRREAGESIRASEERFRTLFESMDEAFCVVEMLYDAADRPADYRFLEANPTFERHTGFTNALGRTIRELVPDHDAHWFEIYGRVAATGEPIRFVNEAKAMGRWFDVYAYRVGGAESRKVGILFTDITERKRAEEATRRQSEQLRRLAEIATRLTAAPDVASITGLVTEEARSLIGAHQAVTGFTTDQNWGQAINTVSLSEKYAAWRGYDERPDGSGVYSLVCRTNRPVRMTQAELEGHPAYMGFGPHARRHPPMRGWLAAPLVGRDGRNLGLIQLSDRHEGEFTAEDENILVQLAQMASVAIENARLVQDLLDADRRKDEFLATLAHELRNPLAPIRTGLQLLRLSGGDVVTGDKARTMMERQLGQMVRLVDDLMDVSRINQGKIELRQERIDLAAVLSSAVETSRPLVEQMGHHLEVVLPTQPVVVEADLTRLAQVFSNLLTNAAKYTERGGRITLTAERHGGDVVVAVKDTGIGIAAEQLPRIFEMFSQVKTALERSQGGLGIGLALVKRLVEMHGGRIEARSGGLGNGSEFVVNLPVVVEASRPQPEAGDDRNAPKTSLRILVVDDNRDGADSLADMLGLMGGDTRTAYDGEEAVTAAVEFRPDVILLDIGLPKLNGYEACRRIRAQANGRKVVLIAQTGWGQAEDRQRTHEAGFDHHLIKPVDPATLMKLLANLSAARV</sequence>
<evidence type="ECO:0000256" key="6">
    <source>
        <dbReference type="PROSITE-ProRule" id="PRU00169"/>
    </source>
</evidence>
<dbReference type="Pfam" id="PF00512">
    <property type="entry name" value="HisKA"/>
    <property type="match status" value="2"/>
</dbReference>
<dbReference type="InterPro" id="IPR011006">
    <property type="entry name" value="CheY-like_superfamily"/>
</dbReference>
<comment type="catalytic activity">
    <reaction evidence="1">
        <text>ATP + protein L-histidine = ADP + protein N-phospho-L-histidine.</text>
        <dbReference type="EC" id="2.7.13.3"/>
    </reaction>
</comment>
<dbReference type="Pfam" id="PF13185">
    <property type="entry name" value="GAF_2"/>
    <property type="match status" value="1"/>
</dbReference>
<dbReference type="GO" id="GO:0032259">
    <property type="term" value="P:methylation"/>
    <property type="evidence" value="ECO:0007669"/>
    <property type="project" value="UniProtKB-KW"/>
</dbReference>
<keyword evidence="4 10" id="KW-0808">Transferase</keyword>
<dbReference type="FunFam" id="1.10.287.130:FF:000045">
    <property type="entry name" value="Two-component system sensor histidine kinase/response regulator"/>
    <property type="match status" value="1"/>
</dbReference>
<dbReference type="InterPro" id="IPR035965">
    <property type="entry name" value="PAS-like_dom_sf"/>
</dbReference>
<evidence type="ECO:0000313" key="11">
    <source>
        <dbReference type="Proteomes" id="UP000214646"/>
    </source>
</evidence>
<name>A0A225DDA4_9BACT</name>
<dbReference type="Pfam" id="PF00072">
    <property type="entry name" value="Response_reg"/>
    <property type="match status" value="2"/>
</dbReference>
<dbReference type="PANTHER" id="PTHR43547">
    <property type="entry name" value="TWO-COMPONENT HISTIDINE KINASE"/>
    <property type="match status" value="1"/>
</dbReference>
<dbReference type="Pfam" id="PF13188">
    <property type="entry name" value="PAS_8"/>
    <property type="match status" value="1"/>
</dbReference>
<dbReference type="Gene3D" id="3.30.565.10">
    <property type="entry name" value="Histidine kinase-like ATPase, C-terminal domain"/>
    <property type="match status" value="2"/>
</dbReference>
<dbReference type="InterPro" id="IPR001789">
    <property type="entry name" value="Sig_transdc_resp-reg_receiver"/>
</dbReference>
<dbReference type="SMART" id="SM00387">
    <property type="entry name" value="HATPase_c"/>
    <property type="match status" value="2"/>
</dbReference>
<dbReference type="Gene3D" id="1.10.287.130">
    <property type="match status" value="2"/>
</dbReference>
<dbReference type="SUPFAM" id="SSF52172">
    <property type="entry name" value="CheY-like"/>
    <property type="match status" value="2"/>
</dbReference>
<feature type="modified residue" description="4-aspartylphosphate" evidence="6">
    <location>
        <position position="1375"/>
    </location>
</feature>
<protein>
    <recommendedName>
        <fullName evidence="2">histidine kinase</fullName>
        <ecNumber evidence="2">2.7.13.3</ecNumber>
    </recommendedName>
</protein>
<dbReference type="InterPro" id="IPR003661">
    <property type="entry name" value="HisK_dim/P_dom"/>
</dbReference>
<dbReference type="SUPFAM" id="SSF55781">
    <property type="entry name" value="GAF domain-like"/>
    <property type="match status" value="2"/>
</dbReference>
<dbReference type="Proteomes" id="UP000214646">
    <property type="component" value="Unassembled WGS sequence"/>
</dbReference>
<keyword evidence="5" id="KW-0418">Kinase</keyword>
<dbReference type="Gene3D" id="3.30.450.40">
    <property type="match status" value="1"/>
</dbReference>
<gene>
    <name evidence="10" type="ORF">FRUB_09467</name>
</gene>
<dbReference type="SUPFAM" id="SSF55874">
    <property type="entry name" value="ATPase domain of HSP90 chaperone/DNA topoisomerase II/histidine kinase"/>
    <property type="match status" value="2"/>
</dbReference>
<organism evidence="10 11">
    <name type="scientific">Fimbriiglobus ruber</name>
    <dbReference type="NCBI Taxonomy" id="1908690"/>
    <lineage>
        <taxon>Bacteria</taxon>
        <taxon>Pseudomonadati</taxon>
        <taxon>Planctomycetota</taxon>
        <taxon>Planctomycetia</taxon>
        <taxon>Gemmatales</taxon>
        <taxon>Gemmataceae</taxon>
        <taxon>Fimbriiglobus</taxon>
    </lineage>
</organism>
<evidence type="ECO:0000256" key="5">
    <source>
        <dbReference type="ARBA" id="ARBA00022777"/>
    </source>
</evidence>
<evidence type="ECO:0000256" key="7">
    <source>
        <dbReference type="SAM" id="MobiDB-lite"/>
    </source>
</evidence>
<keyword evidence="10" id="KW-0489">Methyltransferase</keyword>
<dbReference type="PROSITE" id="PS50109">
    <property type="entry name" value="HIS_KIN"/>
    <property type="match status" value="2"/>
</dbReference>
<dbReference type="PRINTS" id="PR00344">
    <property type="entry name" value="BCTRLSENSOR"/>
</dbReference>
<keyword evidence="3 6" id="KW-0597">Phosphoprotein</keyword>
<dbReference type="NCBIfam" id="TIGR00229">
    <property type="entry name" value="sensory_box"/>
    <property type="match status" value="1"/>
</dbReference>
<feature type="modified residue" description="4-aspartylphosphate" evidence="6">
    <location>
        <position position="692"/>
    </location>
</feature>
<dbReference type="InterPro" id="IPR003594">
    <property type="entry name" value="HATPase_dom"/>
</dbReference>
<dbReference type="EMBL" id="NIDE01000018">
    <property type="protein sequence ID" value="OWK35306.1"/>
    <property type="molecule type" value="Genomic_DNA"/>
</dbReference>
<dbReference type="CDD" id="cd16922">
    <property type="entry name" value="HATPase_EvgS-ArcB-TorS-like"/>
    <property type="match status" value="2"/>
</dbReference>
<evidence type="ECO:0000256" key="2">
    <source>
        <dbReference type="ARBA" id="ARBA00012438"/>
    </source>
</evidence>
<dbReference type="Gene3D" id="3.40.50.2300">
    <property type="match status" value="2"/>
</dbReference>
<feature type="domain" description="Histidine kinase" evidence="8">
    <location>
        <begin position="1087"/>
        <end position="1305"/>
    </location>
</feature>
<dbReference type="SMART" id="SM00065">
    <property type="entry name" value="GAF"/>
    <property type="match status" value="1"/>
</dbReference>
<dbReference type="InterPro" id="IPR005467">
    <property type="entry name" value="His_kinase_dom"/>
</dbReference>
<dbReference type="CDD" id="cd00082">
    <property type="entry name" value="HisKA"/>
    <property type="match status" value="2"/>
</dbReference>
<dbReference type="InterPro" id="IPR036890">
    <property type="entry name" value="HATPase_C_sf"/>
</dbReference>
<dbReference type="InterPro" id="IPR029016">
    <property type="entry name" value="GAF-like_dom_sf"/>
</dbReference>
<keyword evidence="11" id="KW-1185">Reference proteome</keyword>
<reference evidence="11" key="1">
    <citation type="submission" date="2017-06" db="EMBL/GenBank/DDBJ databases">
        <title>Genome analysis of Fimbriiglobus ruber SP5, the first member of the order Planctomycetales with confirmed chitinolytic capability.</title>
        <authorList>
            <person name="Ravin N.V."/>
            <person name="Rakitin A.L."/>
            <person name="Ivanova A.A."/>
            <person name="Beletsky A.V."/>
            <person name="Kulichevskaya I.S."/>
            <person name="Mardanov A.V."/>
            <person name="Dedysh S.N."/>
        </authorList>
    </citation>
    <scope>NUCLEOTIDE SEQUENCE [LARGE SCALE GENOMIC DNA]</scope>
    <source>
        <strain evidence="11">SP5</strain>
    </source>
</reference>
<comment type="caution">
    <text evidence="10">The sequence shown here is derived from an EMBL/GenBank/DDBJ whole genome shotgun (WGS) entry which is preliminary data.</text>
</comment>
<dbReference type="Pfam" id="PF02518">
    <property type="entry name" value="HATPase_c"/>
    <property type="match status" value="2"/>
</dbReference>
<feature type="domain" description="Response regulatory" evidence="9">
    <location>
        <begin position="1326"/>
        <end position="1442"/>
    </location>
</feature>
<dbReference type="CDD" id="cd17580">
    <property type="entry name" value="REC_2_DhkD-like"/>
    <property type="match status" value="1"/>
</dbReference>
<evidence type="ECO:0000259" key="8">
    <source>
        <dbReference type="PROSITE" id="PS50109"/>
    </source>
</evidence>
<dbReference type="GO" id="GO:0008168">
    <property type="term" value="F:methyltransferase activity"/>
    <property type="evidence" value="ECO:0007669"/>
    <property type="project" value="UniProtKB-KW"/>
</dbReference>
<evidence type="ECO:0000259" key="9">
    <source>
        <dbReference type="PROSITE" id="PS50110"/>
    </source>
</evidence>
<evidence type="ECO:0000313" key="10">
    <source>
        <dbReference type="EMBL" id="OWK35306.1"/>
    </source>
</evidence>
<dbReference type="InterPro" id="IPR003018">
    <property type="entry name" value="GAF"/>
</dbReference>
<evidence type="ECO:0000256" key="4">
    <source>
        <dbReference type="ARBA" id="ARBA00022679"/>
    </source>
</evidence>
<dbReference type="SMART" id="SM00448">
    <property type="entry name" value="REC"/>
    <property type="match status" value="2"/>
</dbReference>
<dbReference type="SMART" id="SM00388">
    <property type="entry name" value="HisKA"/>
    <property type="match status" value="2"/>
</dbReference>
<feature type="domain" description="Response regulatory" evidence="9">
    <location>
        <begin position="644"/>
        <end position="759"/>
    </location>
</feature>
<dbReference type="PANTHER" id="PTHR43547:SF2">
    <property type="entry name" value="HYBRID SIGNAL TRANSDUCTION HISTIDINE KINASE C"/>
    <property type="match status" value="1"/>
</dbReference>
<dbReference type="Gene3D" id="3.30.450.20">
    <property type="entry name" value="PAS domain"/>
    <property type="match status" value="2"/>
</dbReference>
<feature type="domain" description="Histidine kinase" evidence="8">
    <location>
        <begin position="360"/>
        <end position="578"/>
    </location>
</feature>
<dbReference type="PROSITE" id="PS50110">
    <property type="entry name" value="RESPONSE_REGULATORY"/>
    <property type="match status" value="2"/>
</dbReference>
<dbReference type="CDD" id="cd17574">
    <property type="entry name" value="REC_OmpR"/>
    <property type="match status" value="1"/>
</dbReference>
<dbReference type="InterPro" id="IPR036097">
    <property type="entry name" value="HisK_dim/P_sf"/>
</dbReference>
<dbReference type="InterPro" id="IPR004358">
    <property type="entry name" value="Sig_transdc_His_kin-like_C"/>
</dbReference>
<evidence type="ECO:0000256" key="3">
    <source>
        <dbReference type="ARBA" id="ARBA00022553"/>
    </source>
</evidence>
<dbReference type="InterPro" id="IPR000014">
    <property type="entry name" value="PAS"/>
</dbReference>
<dbReference type="SUPFAM" id="SSF47384">
    <property type="entry name" value="Homodimeric domain of signal transducing histidine kinase"/>
    <property type="match status" value="2"/>
</dbReference>
<evidence type="ECO:0000256" key="1">
    <source>
        <dbReference type="ARBA" id="ARBA00000085"/>
    </source>
</evidence>
<dbReference type="SUPFAM" id="SSF55785">
    <property type="entry name" value="PYP-like sensor domain (PAS domain)"/>
    <property type="match status" value="2"/>
</dbReference>